<comment type="caution">
    <text evidence="1">The sequence shown here is derived from an EMBL/GenBank/DDBJ whole genome shotgun (WGS) entry which is preliminary data.</text>
</comment>
<name>A0ACC0LTD9_RHOML</name>
<evidence type="ECO:0000313" key="1">
    <source>
        <dbReference type="EMBL" id="KAI8531884.1"/>
    </source>
</evidence>
<accession>A0ACC0LTD9</accession>
<proteinExistence type="predicted"/>
<dbReference type="EMBL" id="CM046398">
    <property type="protein sequence ID" value="KAI8531884.1"/>
    <property type="molecule type" value="Genomic_DNA"/>
</dbReference>
<organism evidence="1 2">
    <name type="scientific">Rhododendron molle</name>
    <name type="common">Chinese azalea</name>
    <name type="synonym">Azalea mollis</name>
    <dbReference type="NCBI Taxonomy" id="49168"/>
    <lineage>
        <taxon>Eukaryota</taxon>
        <taxon>Viridiplantae</taxon>
        <taxon>Streptophyta</taxon>
        <taxon>Embryophyta</taxon>
        <taxon>Tracheophyta</taxon>
        <taxon>Spermatophyta</taxon>
        <taxon>Magnoliopsida</taxon>
        <taxon>eudicotyledons</taxon>
        <taxon>Gunneridae</taxon>
        <taxon>Pentapetalae</taxon>
        <taxon>asterids</taxon>
        <taxon>Ericales</taxon>
        <taxon>Ericaceae</taxon>
        <taxon>Ericoideae</taxon>
        <taxon>Rhodoreae</taxon>
        <taxon>Rhododendron</taxon>
    </lineage>
</organism>
<gene>
    <name evidence="1" type="ORF">RHMOL_Rhmol11G0170700</name>
</gene>
<evidence type="ECO:0000313" key="2">
    <source>
        <dbReference type="Proteomes" id="UP001062846"/>
    </source>
</evidence>
<reference evidence="1" key="1">
    <citation type="submission" date="2022-02" db="EMBL/GenBank/DDBJ databases">
        <title>Plant Genome Project.</title>
        <authorList>
            <person name="Zhang R.-G."/>
        </authorList>
    </citation>
    <scope>NUCLEOTIDE SEQUENCE</scope>
    <source>
        <strain evidence="1">AT1</strain>
    </source>
</reference>
<sequence>MTDAECSSIKSCNKRRVRGRRNTGSSGGEEEESDGGALAVAMLCNKALFPNRVLITIALTPLVARFLVRRQIIKKNA</sequence>
<keyword evidence="2" id="KW-1185">Reference proteome</keyword>
<protein>
    <submittedName>
        <fullName evidence="1">Uncharacterized protein</fullName>
    </submittedName>
</protein>
<dbReference type="Proteomes" id="UP001062846">
    <property type="component" value="Chromosome 11"/>
</dbReference>